<evidence type="ECO:0000256" key="3">
    <source>
        <dbReference type="ARBA" id="ARBA00022553"/>
    </source>
</evidence>
<evidence type="ECO:0000259" key="11">
    <source>
        <dbReference type="Pfam" id="PF13796"/>
    </source>
</evidence>
<dbReference type="Pfam" id="PF13796">
    <property type="entry name" value="Sensor"/>
    <property type="match status" value="1"/>
</dbReference>
<reference evidence="13" key="1">
    <citation type="journal article" date="2019" name="Int. J. Syst. Evol. Microbiol.">
        <title>The Global Catalogue of Microorganisms (GCM) 10K type strain sequencing project: providing services to taxonomists for standard genome sequencing and annotation.</title>
        <authorList>
            <consortium name="The Broad Institute Genomics Platform"/>
            <consortium name="The Broad Institute Genome Sequencing Center for Infectious Disease"/>
            <person name="Wu L."/>
            <person name="Ma J."/>
        </authorList>
    </citation>
    <scope>NUCLEOTIDE SEQUENCE [LARGE SCALE GENOMIC DNA]</scope>
    <source>
        <strain evidence="13">CGMCC 4.7289</strain>
    </source>
</reference>
<dbReference type="PANTHER" id="PTHR24421">
    <property type="entry name" value="NITRATE/NITRITE SENSOR PROTEIN NARX-RELATED"/>
    <property type="match status" value="1"/>
</dbReference>
<feature type="transmembrane region" description="Helical" evidence="9">
    <location>
        <begin position="242"/>
        <end position="260"/>
    </location>
</feature>
<keyword evidence="13" id="KW-1185">Reference proteome</keyword>
<dbReference type="RefSeq" id="WP_253750085.1">
    <property type="nucleotide sequence ID" value="NZ_JAMZDZ010000001.1"/>
</dbReference>
<dbReference type="PANTHER" id="PTHR24421:SF10">
    <property type="entry name" value="NITRATE_NITRITE SENSOR PROTEIN NARQ"/>
    <property type="match status" value="1"/>
</dbReference>
<keyword evidence="9" id="KW-1133">Transmembrane helix</keyword>
<keyword evidence="5" id="KW-0547">Nucleotide-binding</keyword>
<dbReference type="Gene3D" id="1.20.5.1930">
    <property type="match status" value="1"/>
</dbReference>
<keyword evidence="3" id="KW-0597">Phosphoprotein</keyword>
<feature type="transmembrane region" description="Helical" evidence="9">
    <location>
        <begin position="36"/>
        <end position="55"/>
    </location>
</feature>
<accession>A0ABV8LZ34</accession>
<gene>
    <name evidence="12" type="ORF">ACFOZ4_33825</name>
</gene>
<organism evidence="12 13">
    <name type="scientific">Hamadaea flava</name>
    <dbReference type="NCBI Taxonomy" id="1742688"/>
    <lineage>
        <taxon>Bacteria</taxon>
        <taxon>Bacillati</taxon>
        <taxon>Actinomycetota</taxon>
        <taxon>Actinomycetes</taxon>
        <taxon>Micromonosporales</taxon>
        <taxon>Micromonosporaceae</taxon>
        <taxon>Hamadaea</taxon>
    </lineage>
</organism>
<evidence type="ECO:0000256" key="9">
    <source>
        <dbReference type="SAM" id="Phobius"/>
    </source>
</evidence>
<dbReference type="EMBL" id="JBHSAY010000023">
    <property type="protein sequence ID" value="MFC4135621.1"/>
    <property type="molecule type" value="Genomic_DNA"/>
</dbReference>
<keyword evidence="9" id="KW-0812">Transmembrane</keyword>
<dbReference type="SUPFAM" id="SSF55874">
    <property type="entry name" value="ATPase domain of HSP90 chaperone/DNA topoisomerase II/histidine kinase"/>
    <property type="match status" value="1"/>
</dbReference>
<evidence type="ECO:0000256" key="6">
    <source>
        <dbReference type="ARBA" id="ARBA00022777"/>
    </source>
</evidence>
<dbReference type="InterPro" id="IPR050482">
    <property type="entry name" value="Sensor_HK_TwoCompSys"/>
</dbReference>
<feature type="transmembrane region" description="Helical" evidence="9">
    <location>
        <begin position="125"/>
        <end position="151"/>
    </location>
</feature>
<evidence type="ECO:0000256" key="1">
    <source>
        <dbReference type="ARBA" id="ARBA00000085"/>
    </source>
</evidence>
<keyword evidence="4" id="KW-0808">Transferase</keyword>
<feature type="transmembrane region" description="Helical" evidence="9">
    <location>
        <begin position="217"/>
        <end position="236"/>
    </location>
</feature>
<evidence type="ECO:0000313" key="12">
    <source>
        <dbReference type="EMBL" id="MFC4135621.1"/>
    </source>
</evidence>
<keyword evidence="7" id="KW-0067">ATP-binding</keyword>
<evidence type="ECO:0000256" key="7">
    <source>
        <dbReference type="ARBA" id="ARBA00022840"/>
    </source>
</evidence>
<keyword evidence="9" id="KW-0472">Membrane</keyword>
<keyword evidence="8" id="KW-0902">Two-component regulatory system</keyword>
<dbReference type="Gene3D" id="3.30.565.10">
    <property type="entry name" value="Histidine kinase-like ATPase, C-terminal domain"/>
    <property type="match status" value="1"/>
</dbReference>
<feature type="transmembrane region" description="Helical" evidence="9">
    <location>
        <begin position="336"/>
        <end position="354"/>
    </location>
</feature>
<comment type="caution">
    <text evidence="12">The sequence shown here is derived from an EMBL/GenBank/DDBJ whole genome shotgun (WGS) entry which is preliminary data.</text>
</comment>
<protein>
    <recommendedName>
        <fullName evidence="2">histidine kinase</fullName>
        <ecNumber evidence="2">2.7.13.3</ecNumber>
    </recommendedName>
</protein>
<dbReference type="InterPro" id="IPR036890">
    <property type="entry name" value="HATPase_C_sf"/>
</dbReference>
<evidence type="ECO:0000256" key="2">
    <source>
        <dbReference type="ARBA" id="ARBA00012438"/>
    </source>
</evidence>
<dbReference type="InterPro" id="IPR011712">
    <property type="entry name" value="Sig_transdc_His_kin_sub3_dim/P"/>
</dbReference>
<dbReference type="Pfam" id="PF07730">
    <property type="entry name" value="HisKA_3"/>
    <property type="match status" value="1"/>
</dbReference>
<sequence length="656" mass="70663">MTARLRAFAAGLELYALSLFGLLCLGPVLVVFTPGLLLGLVFLIPGPMVAVRRLTGLVRRRTRDLAGIEVRSPYAPEPPPPQPQADGWYRRDRQLFKRAWWPRMADRIDWVLGDNATWRDLGWMFLAPIGALPGVLPLVLPAAALWVAASAQLPDAAIGSLVAVTALAGLALAPSGLRSSARFHRRLLGGRVLRSDVHDVQADHRVRRWVGKASSPVVRLALLLLTSAIAIPVFVATVAALVLGYGLGLIFLVPWGQADLRWLADWRRSLAQWSGVSIPSPYRPLPPLVQRPDGMYRVGKNLYKTPRWALWTQRFYWVQTDPATWRELVWRGSDPIVGGLIAGVPVLLVVYGIWGQILPRIVHFFVGESPANFWYGTFIGHPAAAIPGGLALAALGVAIAPAALRLHGRWSRLLLKPSGDTALAQRVEQLTLSRADASDAAARELRRIERDLHDGPQARLVALGLRLGTIEALIDTDPAAAKEHTVQTQEAAAHALRELREVVRGIHPPVLAERGLADAVRALALDSPLTVTVDIDLQVRLPEPIEAAAYFSVAEALGNAAKHARARTVAVRLDLLPAGGADPAANGDVLRMIVRDDGRGGADPANGSGLRGLARRLGIFDGTVTLSSPPGGPTELIMELPCASSSPRTSTSSGRD</sequence>
<dbReference type="EC" id="2.7.13.3" evidence="2"/>
<evidence type="ECO:0000256" key="8">
    <source>
        <dbReference type="ARBA" id="ARBA00023012"/>
    </source>
</evidence>
<comment type="catalytic activity">
    <reaction evidence="1">
        <text>ATP + protein L-histidine = ADP + protein N-phospho-L-histidine.</text>
        <dbReference type="EC" id="2.7.13.3"/>
    </reaction>
</comment>
<dbReference type="InterPro" id="IPR025828">
    <property type="entry name" value="Put_sensor_dom"/>
</dbReference>
<dbReference type="CDD" id="cd16917">
    <property type="entry name" value="HATPase_UhpB-NarQ-NarX-like"/>
    <property type="match status" value="1"/>
</dbReference>
<feature type="transmembrane region" description="Helical" evidence="9">
    <location>
        <begin position="374"/>
        <end position="404"/>
    </location>
</feature>
<feature type="domain" description="Signal transduction histidine kinase subgroup 3 dimerisation and phosphoacceptor" evidence="10">
    <location>
        <begin position="444"/>
        <end position="511"/>
    </location>
</feature>
<feature type="domain" description="Putative sensor" evidence="11">
    <location>
        <begin position="16"/>
        <end position="187"/>
    </location>
</feature>
<evidence type="ECO:0000313" key="13">
    <source>
        <dbReference type="Proteomes" id="UP001595816"/>
    </source>
</evidence>
<proteinExistence type="predicted"/>
<name>A0ABV8LZ34_9ACTN</name>
<evidence type="ECO:0000256" key="5">
    <source>
        <dbReference type="ARBA" id="ARBA00022741"/>
    </source>
</evidence>
<feature type="transmembrane region" description="Helical" evidence="9">
    <location>
        <begin position="12"/>
        <end position="30"/>
    </location>
</feature>
<evidence type="ECO:0000256" key="4">
    <source>
        <dbReference type="ARBA" id="ARBA00022679"/>
    </source>
</evidence>
<keyword evidence="6" id="KW-0418">Kinase</keyword>
<feature type="transmembrane region" description="Helical" evidence="9">
    <location>
        <begin position="157"/>
        <end position="177"/>
    </location>
</feature>
<evidence type="ECO:0000259" key="10">
    <source>
        <dbReference type="Pfam" id="PF07730"/>
    </source>
</evidence>
<dbReference type="Proteomes" id="UP001595816">
    <property type="component" value="Unassembled WGS sequence"/>
</dbReference>